<gene>
    <name evidence="2" type="ORF">H9L05_07790</name>
</gene>
<proteinExistence type="predicted"/>
<evidence type="ECO:0000256" key="1">
    <source>
        <dbReference type="SAM" id="SignalP"/>
    </source>
</evidence>
<protein>
    <recommendedName>
        <fullName evidence="4">Outer membrane protein transport protein</fullName>
    </recommendedName>
</protein>
<evidence type="ECO:0008006" key="4">
    <source>
        <dbReference type="Google" id="ProtNLM"/>
    </source>
</evidence>
<reference evidence="2 3" key="1">
    <citation type="submission" date="2020-08" db="EMBL/GenBank/DDBJ databases">
        <title>Genome sequence of Hymenobacter qilianensis JCM 19763T.</title>
        <authorList>
            <person name="Hyun D.-W."/>
            <person name="Bae J.-W."/>
        </authorList>
    </citation>
    <scope>NUCLEOTIDE SEQUENCE [LARGE SCALE GENOMIC DNA]</scope>
    <source>
        <strain evidence="2 3">JCM 19763</strain>
    </source>
</reference>
<dbReference type="Proteomes" id="UP000516093">
    <property type="component" value="Chromosome"/>
</dbReference>
<dbReference type="EMBL" id="CP060784">
    <property type="protein sequence ID" value="QNP53468.1"/>
    <property type="molecule type" value="Genomic_DNA"/>
</dbReference>
<accession>A0A7H0GYV2</accession>
<keyword evidence="3" id="KW-1185">Reference proteome</keyword>
<organism evidence="2 3">
    <name type="scientific">Hymenobacter qilianensis</name>
    <dbReference type="NCBI Taxonomy" id="1385715"/>
    <lineage>
        <taxon>Bacteria</taxon>
        <taxon>Pseudomonadati</taxon>
        <taxon>Bacteroidota</taxon>
        <taxon>Cytophagia</taxon>
        <taxon>Cytophagales</taxon>
        <taxon>Hymenobacteraceae</taxon>
        <taxon>Hymenobacter</taxon>
    </lineage>
</organism>
<evidence type="ECO:0000313" key="2">
    <source>
        <dbReference type="EMBL" id="QNP53468.1"/>
    </source>
</evidence>
<feature type="signal peptide" evidence="1">
    <location>
        <begin position="1"/>
        <end position="21"/>
    </location>
</feature>
<evidence type="ECO:0000313" key="3">
    <source>
        <dbReference type="Proteomes" id="UP000516093"/>
    </source>
</evidence>
<feature type="chain" id="PRO_5028971120" description="Outer membrane protein transport protein" evidence="1">
    <location>
        <begin position="22"/>
        <end position="517"/>
    </location>
</feature>
<dbReference type="Gene3D" id="2.40.160.60">
    <property type="entry name" value="Outer membrane protein transport protein (OMPP1/FadL/TodX)"/>
    <property type="match status" value="1"/>
</dbReference>
<dbReference type="RefSeq" id="WP_187733682.1">
    <property type="nucleotide sequence ID" value="NZ_BMFN01000001.1"/>
</dbReference>
<keyword evidence="1" id="KW-0732">Signal</keyword>
<name>A0A7H0GYV2_9BACT</name>
<dbReference type="KEGG" id="hqi:H9L05_07790"/>
<sequence>MKNLKYWLGLTLLGWASHAFAQSETDALRYSQLQFGGTSRTLGIGGANVAVGADLGNLVSNPAGLGLFQQSEVTFTPGLNMGNSTTSGTGAQLSESRNGLQIGSLGAVFVNRRPDDDNTSDWRAGAFAVGLNRINDFNTSFQYSGTVQDNRSFFQRLREPRLLNGSLPQTLDDIVKQFNDNEYLDLEGLAYGAYLTNIQDNGPGTAEQIVTVPRNGPIQQQESVVNEGSQTQFDFGYGASFRDKIYIGGAIGVVSTRFIQTRVFSEFGTDPNSGVSLTLRDNLETRGNGFNARLGAIYRPNDQVRFGASVQTPTFMQLDDTYSTLLTTQFTPAVEFVNENGQVIESISDGSASTGGEFSYRLTTPFRASGGVAVLIGKFGFVSGDLEYVNYPSARLKDDSDTGLSGSFNSQNDAIAALYRPTVNLRIGGEARYNAFRFRLGYARYGSPYEDSGLNGTQNYFTGGLGIRQNKFFLDVAGVYNTGNQYYRAYTLNSGNEPVITVDANRFITSLTAGITF</sequence>
<dbReference type="SUPFAM" id="SSF56935">
    <property type="entry name" value="Porins"/>
    <property type="match status" value="1"/>
</dbReference>
<dbReference type="AlphaFoldDB" id="A0A7H0GYV2"/>